<organism evidence="5 6">
    <name type="scientific">Skeletonema marinoi</name>
    <dbReference type="NCBI Taxonomy" id="267567"/>
    <lineage>
        <taxon>Eukaryota</taxon>
        <taxon>Sar</taxon>
        <taxon>Stramenopiles</taxon>
        <taxon>Ochrophyta</taxon>
        <taxon>Bacillariophyta</taxon>
        <taxon>Coscinodiscophyceae</taxon>
        <taxon>Thalassiosirophycidae</taxon>
        <taxon>Thalassiosirales</taxon>
        <taxon>Skeletonemataceae</taxon>
        <taxon>Skeletonema</taxon>
        <taxon>Skeletonema marinoi-dohrnii complex</taxon>
    </lineage>
</organism>
<dbReference type="Gene3D" id="3.80.10.10">
    <property type="entry name" value="Ribonuclease Inhibitor"/>
    <property type="match status" value="1"/>
</dbReference>
<comment type="caution">
    <text evidence="5">The sequence shown here is derived from an EMBL/GenBank/DDBJ whole genome shotgun (WGS) entry which is preliminary data.</text>
</comment>
<evidence type="ECO:0000313" key="5">
    <source>
        <dbReference type="EMBL" id="KAK1748073.1"/>
    </source>
</evidence>
<dbReference type="GO" id="GO:0005829">
    <property type="term" value="C:cytosol"/>
    <property type="evidence" value="ECO:0007669"/>
    <property type="project" value="TreeGrafter"/>
</dbReference>
<dbReference type="GO" id="GO:0031267">
    <property type="term" value="F:small GTPase binding"/>
    <property type="evidence" value="ECO:0007669"/>
    <property type="project" value="TreeGrafter"/>
</dbReference>
<evidence type="ECO:0000256" key="2">
    <source>
        <dbReference type="ARBA" id="ARBA00022614"/>
    </source>
</evidence>
<evidence type="ECO:0000313" key="6">
    <source>
        <dbReference type="Proteomes" id="UP001224775"/>
    </source>
</evidence>
<dbReference type="Proteomes" id="UP001224775">
    <property type="component" value="Unassembled WGS sequence"/>
</dbReference>
<dbReference type="GO" id="GO:0005634">
    <property type="term" value="C:nucleus"/>
    <property type="evidence" value="ECO:0007669"/>
    <property type="project" value="TreeGrafter"/>
</dbReference>
<dbReference type="SUPFAM" id="SSF52047">
    <property type="entry name" value="RNI-like"/>
    <property type="match status" value="1"/>
</dbReference>
<proteinExistence type="predicted"/>
<dbReference type="GO" id="GO:0048471">
    <property type="term" value="C:perinuclear region of cytoplasm"/>
    <property type="evidence" value="ECO:0007669"/>
    <property type="project" value="TreeGrafter"/>
</dbReference>
<protein>
    <submittedName>
        <fullName evidence="5">Leucine-rich repeat protein</fullName>
    </submittedName>
</protein>
<dbReference type="PANTHER" id="PTHR24113">
    <property type="entry name" value="RAN GTPASE-ACTIVATING PROTEIN 1"/>
    <property type="match status" value="1"/>
</dbReference>
<keyword evidence="1" id="KW-0343">GTPase activation</keyword>
<evidence type="ECO:0000256" key="4">
    <source>
        <dbReference type="SAM" id="MobiDB-lite"/>
    </source>
</evidence>
<gene>
    <name evidence="5" type="ORF">QTG54_000012</name>
</gene>
<keyword evidence="3" id="KW-0677">Repeat</keyword>
<accession>A0AAD8YKI0</accession>
<evidence type="ECO:0000256" key="1">
    <source>
        <dbReference type="ARBA" id="ARBA00022468"/>
    </source>
</evidence>
<evidence type="ECO:0000256" key="3">
    <source>
        <dbReference type="ARBA" id="ARBA00022737"/>
    </source>
</evidence>
<dbReference type="EMBL" id="JATAAI010000001">
    <property type="protein sequence ID" value="KAK1748073.1"/>
    <property type="molecule type" value="Genomic_DNA"/>
</dbReference>
<dbReference type="InterPro" id="IPR032675">
    <property type="entry name" value="LRR_dom_sf"/>
</dbReference>
<feature type="region of interest" description="Disordered" evidence="4">
    <location>
        <begin position="948"/>
        <end position="994"/>
    </location>
</feature>
<sequence length="1380" mass="154202">MRHPNKLLSLEEIEKLQISNPRVRIFASRRQHKSLTRFVLYQNNLDDDSLSEITAALSDFVFGSSALCLKEVDLCRNELDDEDLQTLAAALTNATTLQRLSLSRIRSITAAGLRALSHLFSSACPVETLFLEEMNIGDEGAEALADELMGNTTLKHMHIGGGYHYVPNPDGSGKLFRSGNCFRGIPPAIVQYLKMNKEYHSLQDAAKIKIGWCHTDIPVEIMGKNKSSLRGRAEANPTSAKLLRTANLSQHHDVGDDNNVVDIPPHHRWQPDLSWRNKYSPPLTVTGASTTTTTNRDALDALSVDDDIVAEWGFNPPPCSDESGNFVCGEVAGSCCSSDFCFIDSVNDLQDNSDAPSNNGVQKKRRLNVISEGGSINIDSDDGEGTSVTWEVPSNSPALYEDGLDCPSLSNYDCQLEEEEDTGDRGINYCLGNKDGMVAQDFHAGVARSILDHISTRLQQDVIFGDLIIPAGTSFRHGQSDEIMTCLAVAQDTWMKEYLSHCDQLPDSTTKEVLSARLAAEGINLSMSYELMTGAAICHSINVSVYDVATNESFSIFNPPNAESSLVLTQYTDDGKDRDICRIDLTFSPAYVDFDKLLWGHDANPFPESVTNQNDQLLHQILDHVQHRKGHYTYEDHIHGSTRLVPIHLMNTPEGRERILGRILPAYLTWLDDLEQSGSSPSNSSLQSVVDMMHASNRAVQEGRLNPHSSGVYKRFNGMSTGERAKLFESILTLPPPLVANDERAALSAHNKLITLVKGWLEKNVDEDPTRPSLIDYTGEAKDVLKRLGQENNSFTVDGAKLNWAATQQMELIEFMIASANDGSKFECWLMESITLSMQVGVARLNGHCDYRALSSSFDGLNDVNGGKPWFFDNTISASIGEVVSWLMVNSTQNAAEKVMSSLTVPPMIQLYAKYHQVDIGRLFCGESLENVSVYMLHQYVSHKGGSAKKRSRDEFEAEAEDGTRDEAADRTQTRAVRSRSRSRSRQSNQLLEQALPPNIMNKLSFKSIEDTHTNSYGQRLCRVDKRDADGNMIPCTARAVSSKEGLCCLDYSICSVMDKPNKYGWKLPRKREPKLSDFRIKSTEDTHTNSNGRRLCRADKKNDAANDTTWKLPRKREPKLSDFRIKSTEDTPMGSNGRRLCRADKKNDAGQFVPCHTQAVYVIKARVLQCHTRFIEAYVSTKASTLGCNVFILVKRAQWKYWNRPETQEIKLLTTELEHLVGKEEKRGCYARRILRRQKKRSSLPSLLVVQSSYSPSWCSGEIDIGFECVCCSTRATNQANRVTWKRNFRGVTFLVLMPGLSILFAPPSEFGKEFWNTNSFVFQFLQLAALQGSSNGGKICWKLMKEAVERYEAGKEPLDDDEKRVSTAGRTKQRIFLL</sequence>
<reference evidence="5" key="1">
    <citation type="submission" date="2023-06" db="EMBL/GenBank/DDBJ databases">
        <title>Survivors Of The Sea: Transcriptome response of Skeletonema marinoi to long-term dormancy.</title>
        <authorList>
            <person name="Pinder M.I.M."/>
            <person name="Kourtchenko O."/>
            <person name="Robertson E.K."/>
            <person name="Larsson T."/>
            <person name="Maumus F."/>
            <person name="Osuna-Cruz C.M."/>
            <person name="Vancaester E."/>
            <person name="Stenow R."/>
            <person name="Vandepoele K."/>
            <person name="Ploug H."/>
            <person name="Bruchert V."/>
            <person name="Godhe A."/>
            <person name="Topel M."/>
        </authorList>
    </citation>
    <scope>NUCLEOTIDE SEQUENCE</scope>
    <source>
        <strain evidence="5">R05AC</strain>
    </source>
</reference>
<keyword evidence="6" id="KW-1185">Reference proteome</keyword>
<keyword evidence="2" id="KW-0433">Leucine-rich repeat</keyword>
<dbReference type="GO" id="GO:0006913">
    <property type="term" value="P:nucleocytoplasmic transport"/>
    <property type="evidence" value="ECO:0007669"/>
    <property type="project" value="TreeGrafter"/>
</dbReference>
<dbReference type="GO" id="GO:0005096">
    <property type="term" value="F:GTPase activator activity"/>
    <property type="evidence" value="ECO:0007669"/>
    <property type="project" value="UniProtKB-KW"/>
</dbReference>
<dbReference type="InterPro" id="IPR027038">
    <property type="entry name" value="RanGap"/>
</dbReference>
<dbReference type="PANTHER" id="PTHR24113:SF12">
    <property type="entry name" value="RAN GTPASE-ACTIVATING PROTEIN 1"/>
    <property type="match status" value="1"/>
</dbReference>
<name>A0AAD8YKI0_9STRA</name>
<feature type="compositionally biased region" description="Basic and acidic residues" evidence="4">
    <location>
        <begin position="962"/>
        <end position="973"/>
    </location>
</feature>